<dbReference type="GO" id="GO:0005739">
    <property type="term" value="C:mitochondrion"/>
    <property type="evidence" value="ECO:0007669"/>
    <property type="project" value="TreeGrafter"/>
</dbReference>
<reference evidence="4" key="1">
    <citation type="submission" date="2016-05" db="EMBL/GenBank/DDBJ databases">
        <title>Comparative genomics of biotechnologically important yeasts.</title>
        <authorList>
            <consortium name="DOE Joint Genome Institute"/>
            <person name="Riley R."/>
            <person name="Haridas S."/>
            <person name="Wolfe K.H."/>
            <person name="Lopes M.R."/>
            <person name="Hittinger C.T."/>
            <person name="Goker M."/>
            <person name="Salamov A."/>
            <person name="Wisecaver J."/>
            <person name="Long T.M."/>
            <person name="Aerts A.L."/>
            <person name="Barry K."/>
            <person name="Choi C."/>
            <person name="Clum A."/>
            <person name="Coughlan A.Y."/>
            <person name="Deshpande S."/>
            <person name="Douglass A.P."/>
            <person name="Hanson S.J."/>
            <person name="Klenk H.-P."/>
            <person name="Labutti K."/>
            <person name="Lapidus A."/>
            <person name="Lindquist E."/>
            <person name="Lipzen A."/>
            <person name="Meier-Kolthoff J.P."/>
            <person name="Ohm R.A."/>
            <person name="Otillar R.P."/>
            <person name="Pangilinan J."/>
            <person name="Peng Y."/>
            <person name="Rokas A."/>
            <person name="Rosa C.A."/>
            <person name="Scheuner C."/>
            <person name="Sibirny A.A."/>
            <person name="Slot J.C."/>
            <person name="Stielow J.B."/>
            <person name="Sun H."/>
            <person name="Kurtzman C.P."/>
            <person name="Blackwell M."/>
            <person name="Grigoriev I.V."/>
            <person name="Jeffries T.W."/>
        </authorList>
    </citation>
    <scope>NUCLEOTIDE SEQUENCE [LARGE SCALE GENOMIC DNA]</scope>
    <source>
        <strain evidence="4">DSM 1968</strain>
    </source>
</reference>
<dbReference type="FunCoup" id="A0A1D2VII0">
    <property type="interactions" value="464"/>
</dbReference>
<evidence type="ECO:0000313" key="4">
    <source>
        <dbReference type="Proteomes" id="UP000095038"/>
    </source>
</evidence>
<dbReference type="STRING" id="1344418.A0A1D2VII0"/>
<sequence>MSLFNPLPVTRRPTKQEIQHLYHLFLKTSKAFSNYNFREYFLRKAKHDFEQRNKLTEDKDIINSYNQALKDYAVLKRQSAISQMYKFDQNVVEANPLFHHHQIKDD</sequence>
<evidence type="ECO:0000256" key="1">
    <source>
        <dbReference type="ARBA" id="ARBA00009508"/>
    </source>
</evidence>
<dbReference type="Pfam" id="PF05347">
    <property type="entry name" value="Complex1_LYR"/>
    <property type="match status" value="1"/>
</dbReference>
<dbReference type="GO" id="GO:0016226">
    <property type="term" value="P:iron-sulfur cluster assembly"/>
    <property type="evidence" value="ECO:0007669"/>
    <property type="project" value="InterPro"/>
</dbReference>
<accession>A0A1D2VII0</accession>
<dbReference type="OrthoDB" id="275715at2759"/>
<evidence type="ECO:0000259" key="2">
    <source>
        <dbReference type="Pfam" id="PF05347"/>
    </source>
</evidence>
<dbReference type="PANTHER" id="PTHR13166">
    <property type="entry name" value="PROTEIN C6ORF149"/>
    <property type="match status" value="1"/>
</dbReference>
<comment type="similarity">
    <text evidence="1">Belongs to the complex I LYR family.</text>
</comment>
<dbReference type="EMBL" id="KV454479">
    <property type="protein sequence ID" value="ODV61330.1"/>
    <property type="molecule type" value="Genomic_DNA"/>
</dbReference>
<gene>
    <name evidence="3" type="ORF">ASCRUDRAFT_33882</name>
</gene>
<dbReference type="InParanoid" id="A0A1D2VII0"/>
<dbReference type="Proteomes" id="UP000095038">
    <property type="component" value="Unassembled WGS sequence"/>
</dbReference>
<name>A0A1D2VII0_9ASCO</name>
<evidence type="ECO:0000313" key="3">
    <source>
        <dbReference type="EMBL" id="ODV61330.1"/>
    </source>
</evidence>
<dbReference type="RefSeq" id="XP_020047637.1">
    <property type="nucleotide sequence ID" value="XM_020190472.1"/>
</dbReference>
<dbReference type="InterPro" id="IPR008011">
    <property type="entry name" value="Complex1_LYR_dom"/>
</dbReference>
<dbReference type="GeneID" id="30964108"/>
<dbReference type="InterPro" id="IPR051522">
    <property type="entry name" value="ISC_assembly_LYR"/>
</dbReference>
<dbReference type="GO" id="GO:1990221">
    <property type="term" value="C:L-cysteine desulfurase complex"/>
    <property type="evidence" value="ECO:0007669"/>
    <property type="project" value="TreeGrafter"/>
</dbReference>
<dbReference type="InterPro" id="IPR045297">
    <property type="entry name" value="Complex1_LYR_LYRM4"/>
</dbReference>
<dbReference type="PANTHER" id="PTHR13166:SF7">
    <property type="entry name" value="LYR MOTIF-CONTAINING PROTEIN 4"/>
    <property type="match status" value="1"/>
</dbReference>
<dbReference type="CDD" id="cd20264">
    <property type="entry name" value="Complex1_LYR_LYRM4"/>
    <property type="match status" value="1"/>
</dbReference>
<keyword evidence="4" id="KW-1185">Reference proteome</keyword>
<feature type="domain" description="Complex 1 LYR protein" evidence="2">
    <location>
        <begin position="17"/>
        <end position="71"/>
    </location>
</feature>
<protein>
    <recommendedName>
        <fullName evidence="2">Complex 1 LYR protein domain-containing protein</fullName>
    </recommendedName>
</protein>
<dbReference type="AlphaFoldDB" id="A0A1D2VII0"/>
<organism evidence="3 4">
    <name type="scientific">Ascoidea rubescens DSM 1968</name>
    <dbReference type="NCBI Taxonomy" id="1344418"/>
    <lineage>
        <taxon>Eukaryota</taxon>
        <taxon>Fungi</taxon>
        <taxon>Dikarya</taxon>
        <taxon>Ascomycota</taxon>
        <taxon>Saccharomycotina</taxon>
        <taxon>Saccharomycetes</taxon>
        <taxon>Ascoideaceae</taxon>
        <taxon>Ascoidea</taxon>
    </lineage>
</organism>
<proteinExistence type="inferred from homology"/>